<feature type="domain" description="Carboxymuconolactone decarboxylase-like" evidence="1">
    <location>
        <begin position="13"/>
        <end position="95"/>
    </location>
</feature>
<dbReference type="PANTHER" id="PTHR34846:SF7">
    <property type="entry name" value="BLL7811 PROTEIN"/>
    <property type="match status" value="1"/>
</dbReference>
<sequence>MAGRLEHFTRALPGFGEAVGSMIGTIRSAGVPDTTLELVHLRVSQINGCAFCVDSGTRTMRKNGESEDRLAMLVVWREAPGFTDAERAALALAEAATRIADRPDPVSDEVWAEATRHFDETALAGLVAQIALTNLFNHANVAIRRPVGAW</sequence>
<dbReference type="InterPro" id="IPR003779">
    <property type="entry name" value="CMD-like"/>
</dbReference>
<comment type="caution">
    <text evidence="2">The sequence shown here is derived from an EMBL/GenBank/DDBJ whole genome shotgun (WGS) entry which is preliminary data.</text>
</comment>
<proteinExistence type="predicted"/>
<accession>A0ABT5T201</accession>
<dbReference type="Gene3D" id="1.20.1290.10">
    <property type="entry name" value="AhpD-like"/>
    <property type="match status" value="1"/>
</dbReference>
<evidence type="ECO:0000313" key="2">
    <source>
        <dbReference type="EMBL" id="MDD7969145.1"/>
    </source>
</evidence>
<dbReference type="EMBL" id="JAQZAO010000019">
    <property type="protein sequence ID" value="MDD7969145.1"/>
    <property type="molecule type" value="Genomic_DNA"/>
</dbReference>
<organism evidence="2 3">
    <name type="scientific">Actinomycetospora lemnae</name>
    <dbReference type="NCBI Taxonomy" id="3019891"/>
    <lineage>
        <taxon>Bacteria</taxon>
        <taxon>Bacillati</taxon>
        <taxon>Actinomycetota</taxon>
        <taxon>Actinomycetes</taxon>
        <taxon>Pseudonocardiales</taxon>
        <taxon>Pseudonocardiaceae</taxon>
        <taxon>Actinomycetospora</taxon>
    </lineage>
</organism>
<dbReference type="Pfam" id="PF02627">
    <property type="entry name" value="CMD"/>
    <property type="match status" value="1"/>
</dbReference>
<dbReference type="Proteomes" id="UP001300763">
    <property type="component" value="Unassembled WGS sequence"/>
</dbReference>
<dbReference type="SUPFAM" id="SSF69118">
    <property type="entry name" value="AhpD-like"/>
    <property type="match status" value="1"/>
</dbReference>
<name>A0ABT5T201_9PSEU</name>
<evidence type="ECO:0000259" key="1">
    <source>
        <dbReference type="Pfam" id="PF02627"/>
    </source>
</evidence>
<gene>
    <name evidence="2" type="ORF">PGB27_27700</name>
</gene>
<dbReference type="InterPro" id="IPR029032">
    <property type="entry name" value="AhpD-like"/>
</dbReference>
<dbReference type="RefSeq" id="WP_274203677.1">
    <property type="nucleotide sequence ID" value="NZ_JAQZAO010000019.1"/>
</dbReference>
<evidence type="ECO:0000313" key="3">
    <source>
        <dbReference type="Proteomes" id="UP001300763"/>
    </source>
</evidence>
<dbReference type="PANTHER" id="PTHR34846">
    <property type="entry name" value="4-CARBOXYMUCONOLACTONE DECARBOXYLASE FAMILY PROTEIN (AFU_ORTHOLOGUE AFUA_6G11590)"/>
    <property type="match status" value="1"/>
</dbReference>
<dbReference type="NCBIfam" id="TIGR00778">
    <property type="entry name" value="ahpD_dom"/>
    <property type="match status" value="1"/>
</dbReference>
<dbReference type="InterPro" id="IPR004675">
    <property type="entry name" value="AhpD_core"/>
</dbReference>
<protein>
    <submittedName>
        <fullName evidence="2">Carboxymuconolactone decarboxylase family protein</fullName>
    </submittedName>
</protein>
<reference evidence="2 3" key="1">
    <citation type="submission" date="2023-02" db="EMBL/GenBank/DDBJ databases">
        <title>Genome sequencing required for Actinomycetospora new species description.</title>
        <authorList>
            <person name="Saimee Y."/>
            <person name="Duangmal K."/>
        </authorList>
    </citation>
    <scope>NUCLEOTIDE SEQUENCE [LARGE SCALE GENOMIC DNA]</scope>
    <source>
        <strain evidence="2 3">DW7H6</strain>
    </source>
</reference>
<keyword evidence="3" id="KW-1185">Reference proteome</keyword>